<evidence type="ECO:0000256" key="1">
    <source>
        <dbReference type="ARBA" id="ARBA00022649"/>
    </source>
</evidence>
<evidence type="ECO:0000313" key="2">
    <source>
        <dbReference type="EMBL" id="KFF20259.1"/>
    </source>
</evidence>
<comment type="caution">
    <text evidence="2">The sequence shown here is derived from an EMBL/GenBank/DDBJ whole genome shotgun (WGS) entry which is preliminary data.</text>
</comment>
<organism evidence="2 4">
    <name type="scientific">Flavobacterium hydatis</name>
    <name type="common">Cytophaga aquatilis</name>
    <dbReference type="NCBI Taxonomy" id="991"/>
    <lineage>
        <taxon>Bacteria</taxon>
        <taxon>Pseudomonadati</taxon>
        <taxon>Bacteroidota</taxon>
        <taxon>Flavobacteriia</taxon>
        <taxon>Flavobacteriales</taxon>
        <taxon>Flavobacteriaceae</taxon>
        <taxon>Flavobacterium</taxon>
    </lineage>
</organism>
<dbReference type="OrthoDB" id="7173315at2"/>
<keyword evidence="5" id="KW-1185">Reference proteome</keyword>
<reference evidence="3 5" key="2">
    <citation type="submission" date="2016-11" db="EMBL/GenBank/DDBJ databases">
        <title>Whole genomes of Flavobacteriaceae.</title>
        <authorList>
            <person name="Stine C."/>
            <person name="Li C."/>
            <person name="Tadesse D."/>
        </authorList>
    </citation>
    <scope>NUCLEOTIDE SEQUENCE [LARGE SCALE GENOMIC DNA]</scope>
    <source>
        <strain evidence="3 5">ATCC 29551</strain>
    </source>
</reference>
<dbReference type="AlphaFoldDB" id="A0A086AU95"/>
<evidence type="ECO:0008006" key="6">
    <source>
        <dbReference type="Google" id="ProtNLM"/>
    </source>
</evidence>
<dbReference type="Pfam" id="PF05016">
    <property type="entry name" value="ParE_toxin"/>
    <property type="match status" value="1"/>
</dbReference>
<dbReference type="Proteomes" id="UP000198424">
    <property type="component" value="Unassembled WGS sequence"/>
</dbReference>
<dbReference type="eggNOG" id="COG3668">
    <property type="taxonomic scope" value="Bacteria"/>
</dbReference>
<dbReference type="Proteomes" id="UP000028712">
    <property type="component" value="Unassembled WGS sequence"/>
</dbReference>
<dbReference type="InterPro" id="IPR035093">
    <property type="entry name" value="RelE/ParE_toxin_dom_sf"/>
</dbReference>
<evidence type="ECO:0000313" key="5">
    <source>
        <dbReference type="Proteomes" id="UP000198424"/>
    </source>
</evidence>
<reference evidence="2 4" key="1">
    <citation type="submission" date="2014-07" db="EMBL/GenBank/DDBJ databases">
        <title>Genome of Flavobacterium hydatis DSM 2063.</title>
        <authorList>
            <person name="Pipes S.E."/>
            <person name="Stropko S.J."/>
            <person name="Newman J.D."/>
        </authorList>
    </citation>
    <scope>NUCLEOTIDE SEQUENCE [LARGE SCALE GENOMIC DNA]</scope>
    <source>
        <strain evidence="2 4">DSM 2063</strain>
    </source>
</reference>
<evidence type="ECO:0000313" key="3">
    <source>
        <dbReference type="EMBL" id="OXA98449.1"/>
    </source>
</evidence>
<name>A0A086AU95_FLAHY</name>
<accession>A0A086AU95</accession>
<proteinExistence type="predicted"/>
<dbReference type="Gene3D" id="3.30.2310.20">
    <property type="entry name" value="RelE-like"/>
    <property type="match status" value="1"/>
</dbReference>
<evidence type="ECO:0000313" key="4">
    <source>
        <dbReference type="Proteomes" id="UP000028712"/>
    </source>
</evidence>
<sequence length="112" mass="13218">MEIPKKEVVTSSLFDFVDLPSIHEYGTETFGLKLADYFIEEIYSYLGNLSKDYLLHPECHHLKTKTKKYRNIILGSYLIIYRIRPNRIEVLRAFHGSRSPKIIEKIRKMAID</sequence>
<dbReference type="EMBL" id="MUGY01000001">
    <property type="protein sequence ID" value="OXA98449.1"/>
    <property type="molecule type" value="Genomic_DNA"/>
</dbReference>
<dbReference type="EMBL" id="JPRM01000001">
    <property type="protein sequence ID" value="KFF20259.1"/>
    <property type="molecule type" value="Genomic_DNA"/>
</dbReference>
<dbReference type="RefSeq" id="WP_035617383.1">
    <property type="nucleotide sequence ID" value="NZ_JBEWQG010000016.1"/>
</dbReference>
<gene>
    <name evidence="3" type="ORF">B0A62_01225</name>
    <name evidence="2" type="ORF">IW20_00425</name>
</gene>
<dbReference type="STRING" id="991.IW20_00425"/>
<protein>
    <recommendedName>
        <fullName evidence="6">Plasmid stabilization protein ParE</fullName>
    </recommendedName>
</protein>
<dbReference type="InterPro" id="IPR007712">
    <property type="entry name" value="RelE/ParE_toxin"/>
</dbReference>
<keyword evidence="1" id="KW-1277">Toxin-antitoxin system</keyword>